<dbReference type="AlphaFoldDB" id="A0A4R4ZPC9"/>
<dbReference type="InterPro" id="IPR024726">
    <property type="entry name" value="FhuF_C"/>
</dbReference>
<accession>A0A4R4ZPC9</accession>
<comment type="caution">
    <text evidence="2">The sequence shown here is derived from an EMBL/GenBank/DDBJ whole genome shotgun (WGS) entry which is preliminary data.</text>
</comment>
<evidence type="ECO:0000313" key="3">
    <source>
        <dbReference type="Proteomes" id="UP000295124"/>
    </source>
</evidence>
<feature type="domain" description="Ferric siderophore reductase C-terminal" evidence="1">
    <location>
        <begin position="197"/>
        <end position="217"/>
    </location>
</feature>
<dbReference type="EMBL" id="SMKX01000023">
    <property type="protein sequence ID" value="TDD60545.1"/>
    <property type="molecule type" value="Genomic_DNA"/>
</dbReference>
<gene>
    <name evidence="2" type="ORF">E1263_10600</name>
</gene>
<dbReference type="Pfam" id="PF11575">
    <property type="entry name" value="FhuF_C"/>
    <property type="match status" value="1"/>
</dbReference>
<proteinExistence type="predicted"/>
<dbReference type="Proteomes" id="UP000295124">
    <property type="component" value="Unassembled WGS sequence"/>
</dbReference>
<protein>
    <submittedName>
        <fullName evidence="2">(2Fe-2S)-binding protein</fullName>
    </submittedName>
</protein>
<evidence type="ECO:0000259" key="1">
    <source>
        <dbReference type="Pfam" id="PF11575"/>
    </source>
</evidence>
<evidence type="ECO:0000313" key="2">
    <source>
        <dbReference type="EMBL" id="TDD60545.1"/>
    </source>
</evidence>
<keyword evidence="3" id="KW-1185">Reference proteome</keyword>
<name>A0A4R4ZPC9_9ACTN</name>
<dbReference type="RefSeq" id="WP_132167050.1">
    <property type="nucleotide sequence ID" value="NZ_SMKX01000023.1"/>
</dbReference>
<reference evidence="2 3" key="1">
    <citation type="submission" date="2019-03" db="EMBL/GenBank/DDBJ databases">
        <title>Draft genome sequences of novel Actinobacteria.</title>
        <authorList>
            <person name="Sahin N."/>
            <person name="Ay H."/>
            <person name="Saygin H."/>
        </authorList>
    </citation>
    <scope>NUCLEOTIDE SEQUENCE [LARGE SCALE GENOMIC DNA]</scope>
    <source>
        <strain evidence="2 3">JCM 13523</strain>
    </source>
</reference>
<sequence>MTHSVGSLVDTLADSVDWLSVRTADAVPGPEWVSCAQVVAEQQAGGDPTGAWRAQVAADYAREYAIDPPVQVAAMFTLMWYVQVPALVAGVLGAATGVSPEVSPDALAFRVHPTAHYPIEVALLSDRVVPVQEAAAQLQEHANAFLDSFRPGVKLSSLQRFGAVDDEVRSAIRLAGPAPHAEEAATAFGVTLEQKLRTSCCYFYVLPNVKACTTCPRFRPSRSSLKRFDLGS</sequence>
<dbReference type="OrthoDB" id="4856898at2"/>
<dbReference type="GO" id="GO:0051537">
    <property type="term" value="F:2 iron, 2 sulfur cluster binding"/>
    <property type="evidence" value="ECO:0007669"/>
    <property type="project" value="InterPro"/>
</dbReference>
<organism evidence="2 3">
    <name type="scientific">Kribbella antibiotica</name>
    <dbReference type="NCBI Taxonomy" id="190195"/>
    <lineage>
        <taxon>Bacteria</taxon>
        <taxon>Bacillati</taxon>
        <taxon>Actinomycetota</taxon>
        <taxon>Actinomycetes</taxon>
        <taxon>Propionibacteriales</taxon>
        <taxon>Kribbellaceae</taxon>
        <taxon>Kribbella</taxon>
    </lineage>
</organism>